<dbReference type="eggNOG" id="COG0799">
    <property type="taxonomic scope" value="Bacteria"/>
</dbReference>
<accession>A0A095TF71</accession>
<comment type="function">
    <text evidence="5">Functions as a ribosomal silencing factor. Interacts with ribosomal protein uL14 (rplN), blocking formation of intersubunit bridge B8. Prevents association of the 30S and 50S ribosomal subunits and the formation of functional ribosomes, thus repressing translation.</text>
</comment>
<dbReference type="AlphaFoldDB" id="A0A095TF71"/>
<dbReference type="Gene3D" id="3.30.460.10">
    <property type="entry name" value="Beta Polymerase, domain 2"/>
    <property type="match status" value="1"/>
</dbReference>
<dbReference type="NCBIfam" id="TIGR00090">
    <property type="entry name" value="rsfS_iojap_ybeB"/>
    <property type="match status" value="1"/>
</dbReference>
<evidence type="ECO:0000256" key="4">
    <source>
        <dbReference type="ARBA" id="ARBA00022845"/>
    </source>
</evidence>
<comment type="caution">
    <text evidence="6">The sequence shown here is derived from an EMBL/GenBank/DDBJ whole genome shotgun (WGS) entry which is preliminary data.</text>
</comment>
<dbReference type="Proteomes" id="UP000029577">
    <property type="component" value="Unassembled WGS sequence"/>
</dbReference>
<gene>
    <name evidence="5" type="primary">rsfS</name>
    <name evidence="6" type="ORF">HA49_09005</name>
</gene>
<dbReference type="FunFam" id="3.30.460.10:FF:000004">
    <property type="entry name" value="Ribosomal silencing factor RsfS"/>
    <property type="match status" value="1"/>
</dbReference>
<evidence type="ECO:0000256" key="2">
    <source>
        <dbReference type="ARBA" id="ARBA00022490"/>
    </source>
</evidence>
<dbReference type="InterPro" id="IPR004394">
    <property type="entry name" value="Iojap/RsfS/C7orf30"/>
</dbReference>
<dbReference type="GO" id="GO:0043023">
    <property type="term" value="F:ribosomal large subunit binding"/>
    <property type="evidence" value="ECO:0007669"/>
    <property type="project" value="TreeGrafter"/>
</dbReference>
<comment type="subcellular location">
    <subcellularLocation>
        <location evidence="5">Cytoplasm</location>
    </subcellularLocation>
</comment>
<dbReference type="GO" id="GO:0005737">
    <property type="term" value="C:cytoplasm"/>
    <property type="evidence" value="ECO:0007669"/>
    <property type="project" value="UniProtKB-SubCell"/>
</dbReference>
<comment type="subunit">
    <text evidence="5">Interacts with ribosomal protein uL14 (rplN).</text>
</comment>
<comment type="similarity">
    <text evidence="1 5">Belongs to the Iojap/RsfS family.</text>
</comment>
<sequence length="105" mass="11497">MQGQTLQSFVIDKVDDLKAQDIIAIDVRGKSSITDCMVICTGTSNRHVVSIADHLVQESRAAGVSPLGTDGKESGDWVVVDLGEVIVHVMQEESRQLYELEKLWG</sequence>
<dbReference type="GO" id="GO:0090071">
    <property type="term" value="P:negative regulation of ribosome biogenesis"/>
    <property type="evidence" value="ECO:0007669"/>
    <property type="project" value="UniProtKB-UniRule"/>
</dbReference>
<dbReference type="EMBL" id="JPKR02000004">
    <property type="protein sequence ID" value="KGD75347.1"/>
    <property type="molecule type" value="Genomic_DNA"/>
</dbReference>
<dbReference type="HAMAP" id="MF_01477">
    <property type="entry name" value="Iojap_RsfS"/>
    <property type="match status" value="1"/>
</dbReference>
<keyword evidence="2 5" id="KW-0963">Cytoplasm</keyword>
<dbReference type="PANTHER" id="PTHR21043:SF0">
    <property type="entry name" value="MITOCHONDRIAL ASSEMBLY OF RIBOSOMAL LARGE SUBUNIT PROTEIN 1"/>
    <property type="match status" value="1"/>
</dbReference>
<dbReference type="GO" id="GO:0042256">
    <property type="term" value="P:cytosolic ribosome assembly"/>
    <property type="evidence" value="ECO:0007669"/>
    <property type="project" value="UniProtKB-UniRule"/>
</dbReference>
<dbReference type="STRING" id="642227.HA49_09005"/>
<dbReference type="RefSeq" id="WP_038019511.1">
    <property type="nucleotide sequence ID" value="NZ_JPKR02000004.1"/>
</dbReference>
<evidence type="ECO:0000313" key="6">
    <source>
        <dbReference type="EMBL" id="KGD75347.1"/>
    </source>
</evidence>
<organism evidence="6 7">
    <name type="scientific">Tatumella morbirosei</name>
    <dbReference type="NCBI Taxonomy" id="642227"/>
    <lineage>
        <taxon>Bacteria</taxon>
        <taxon>Pseudomonadati</taxon>
        <taxon>Pseudomonadota</taxon>
        <taxon>Gammaproteobacteria</taxon>
        <taxon>Enterobacterales</taxon>
        <taxon>Erwiniaceae</taxon>
        <taxon>Tatumella</taxon>
    </lineage>
</organism>
<dbReference type="InterPro" id="IPR043519">
    <property type="entry name" value="NT_sf"/>
</dbReference>
<keyword evidence="4 5" id="KW-0810">Translation regulation</keyword>
<evidence type="ECO:0000313" key="7">
    <source>
        <dbReference type="Proteomes" id="UP000029577"/>
    </source>
</evidence>
<protein>
    <recommendedName>
        <fullName evidence="5">Ribosomal silencing factor RsfS</fullName>
    </recommendedName>
</protein>
<evidence type="ECO:0000256" key="5">
    <source>
        <dbReference type="HAMAP-Rule" id="MF_01477"/>
    </source>
</evidence>
<keyword evidence="7" id="KW-1185">Reference proteome</keyword>
<proteinExistence type="inferred from homology"/>
<dbReference type="Pfam" id="PF02410">
    <property type="entry name" value="RsfS"/>
    <property type="match status" value="1"/>
</dbReference>
<keyword evidence="3 5" id="KW-0678">Repressor</keyword>
<dbReference type="SUPFAM" id="SSF81301">
    <property type="entry name" value="Nucleotidyltransferase"/>
    <property type="match status" value="1"/>
</dbReference>
<dbReference type="GO" id="GO:0017148">
    <property type="term" value="P:negative regulation of translation"/>
    <property type="evidence" value="ECO:0007669"/>
    <property type="project" value="UniProtKB-UniRule"/>
</dbReference>
<evidence type="ECO:0000256" key="1">
    <source>
        <dbReference type="ARBA" id="ARBA00010574"/>
    </source>
</evidence>
<dbReference type="OrthoDB" id="9793681at2"/>
<evidence type="ECO:0000256" key="3">
    <source>
        <dbReference type="ARBA" id="ARBA00022491"/>
    </source>
</evidence>
<reference evidence="6" key="1">
    <citation type="submission" date="2014-12" db="EMBL/GenBank/DDBJ databases">
        <title>The draft genome of the Tatumella morbirosei type strain, LMG23360T isolated from pineapple rot.</title>
        <authorList>
            <person name="Smits T.H."/>
            <person name="Palmer M."/>
            <person name="Venter S.N."/>
            <person name="Duffy B."/>
            <person name="Steenkamp E.T."/>
            <person name="Chan W.Y."/>
            <person name="Coutinho T.A."/>
            <person name="Coetzee M.P."/>
            <person name="De Maayer P."/>
        </authorList>
    </citation>
    <scope>NUCLEOTIDE SEQUENCE [LARGE SCALE GENOMIC DNA]</scope>
    <source>
        <strain evidence="6">LMG 23360</strain>
    </source>
</reference>
<dbReference type="PANTHER" id="PTHR21043">
    <property type="entry name" value="IOJAP SUPERFAMILY ORTHOLOG"/>
    <property type="match status" value="1"/>
</dbReference>
<name>A0A095TF71_9GAMM</name>